<keyword evidence="10" id="KW-1185">Reference proteome</keyword>
<evidence type="ECO:0000256" key="4">
    <source>
        <dbReference type="ARBA" id="ARBA00022679"/>
    </source>
</evidence>
<evidence type="ECO:0000256" key="3">
    <source>
        <dbReference type="ARBA" id="ARBA00005985"/>
    </source>
</evidence>
<dbReference type="Pfam" id="PF01040">
    <property type="entry name" value="UbiA"/>
    <property type="match status" value="1"/>
</dbReference>
<dbReference type="PANTHER" id="PTHR11048">
    <property type="entry name" value="PRENYLTRANSFERASES"/>
    <property type="match status" value="1"/>
</dbReference>
<comment type="similarity">
    <text evidence="3">Belongs to the UbiA prenyltransferase family.</text>
</comment>
<dbReference type="OMA" id="NIPAVAW"/>
<accession>S7QGZ6</accession>
<dbReference type="CDD" id="cd13959">
    <property type="entry name" value="PT_UbiA_COQ2"/>
    <property type="match status" value="1"/>
</dbReference>
<organism evidence="9 10">
    <name type="scientific">Gloeophyllum trabeum (strain ATCC 11539 / FP-39264 / Madison 617)</name>
    <name type="common">Brown rot fungus</name>
    <dbReference type="NCBI Taxonomy" id="670483"/>
    <lineage>
        <taxon>Eukaryota</taxon>
        <taxon>Fungi</taxon>
        <taxon>Dikarya</taxon>
        <taxon>Basidiomycota</taxon>
        <taxon>Agaricomycotina</taxon>
        <taxon>Agaricomycetes</taxon>
        <taxon>Gloeophyllales</taxon>
        <taxon>Gloeophyllaceae</taxon>
        <taxon>Gloeophyllum</taxon>
    </lineage>
</organism>
<dbReference type="GO" id="GO:0005886">
    <property type="term" value="C:plasma membrane"/>
    <property type="evidence" value="ECO:0007669"/>
    <property type="project" value="TreeGrafter"/>
</dbReference>
<comment type="cofactor">
    <cofactor evidence="1">
        <name>Mg(2+)</name>
        <dbReference type="ChEBI" id="CHEBI:18420"/>
    </cofactor>
</comment>
<evidence type="ECO:0000256" key="1">
    <source>
        <dbReference type="ARBA" id="ARBA00001946"/>
    </source>
</evidence>
<proteinExistence type="inferred from homology"/>
<dbReference type="Proteomes" id="UP000030669">
    <property type="component" value="Unassembled WGS sequence"/>
</dbReference>
<keyword evidence="5 8" id="KW-0812">Transmembrane</keyword>
<dbReference type="InterPro" id="IPR044878">
    <property type="entry name" value="UbiA_sf"/>
</dbReference>
<feature type="transmembrane region" description="Helical" evidence="8">
    <location>
        <begin position="236"/>
        <end position="252"/>
    </location>
</feature>
<evidence type="ECO:0000256" key="2">
    <source>
        <dbReference type="ARBA" id="ARBA00004141"/>
    </source>
</evidence>
<keyword evidence="6 8" id="KW-1133">Transmembrane helix</keyword>
<dbReference type="GO" id="GO:0016765">
    <property type="term" value="F:transferase activity, transferring alkyl or aryl (other than methyl) groups"/>
    <property type="evidence" value="ECO:0007669"/>
    <property type="project" value="InterPro"/>
</dbReference>
<keyword evidence="4" id="KW-0808">Transferase</keyword>
<evidence type="ECO:0000256" key="7">
    <source>
        <dbReference type="ARBA" id="ARBA00023136"/>
    </source>
</evidence>
<evidence type="ECO:0000256" key="5">
    <source>
        <dbReference type="ARBA" id="ARBA00022692"/>
    </source>
</evidence>
<dbReference type="EMBL" id="KB469297">
    <property type="protein sequence ID" value="EPQ59056.1"/>
    <property type="molecule type" value="Genomic_DNA"/>
</dbReference>
<dbReference type="Gene3D" id="1.20.120.1780">
    <property type="entry name" value="UbiA prenyltransferase"/>
    <property type="match status" value="1"/>
</dbReference>
<dbReference type="STRING" id="670483.S7QGZ6"/>
<evidence type="ECO:0000313" key="9">
    <source>
        <dbReference type="EMBL" id="EPQ59056.1"/>
    </source>
</evidence>
<dbReference type="GeneID" id="19305553"/>
<evidence type="ECO:0008006" key="11">
    <source>
        <dbReference type="Google" id="ProtNLM"/>
    </source>
</evidence>
<dbReference type="eggNOG" id="KOG1381">
    <property type="taxonomic scope" value="Eukaryota"/>
</dbReference>
<dbReference type="HOGENOM" id="CLU_034879_3_0_1"/>
<feature type="transmembrane region" description="Helical" evidence="8">
    <location>
        <begin position="74"/>
        <end position="96"/>
    </location>
</feature>
<dbReference type="Gene3D" id="1.10.357.140">
    <property type="entry name" value="UbiA prenyltransferase"/>
    <property type="match status" value="1"/>
</dbReference>
<dbReference type="RefSeq" id="XP_007861757.1">
    <property type="nucleotide sequence ID" value="XM_007863566.1"/>
</dbReference>
<dbReference type="FunFam" id="1.20.120.1780:FF:000001">
    <property type="entry name" value="4-hydroxybenzoate octaprenyltransferase"/>
    <property type="match status" value="1"/>
</dbReference>
<reference evidence="9 10" key="1">
    <citation type="journal article" date="2012" name="Science">
        <title>The Paleozoic origin of enzymatic lignin decomposition reconstructed from 31 fungal genomes.</title>
        <authorList>
            <person name="Floudas D."/>
            <person name="Binder M."/>
            <person name="Riley R."/>
            <person name="Barry K."/>
            <person name="Blanchette R.A."/>
            <person name="Henrissat B."/>
            <person name="Martinez A.T."/>
            <person name="Otillar R."/>
            <person name="Spatafora J.W."/>
            <person name="Yadav J.S."/>
            <person name="Aerts A."/>
            <person name="Benoit I."/>
            <person name="Boyd A."/>
            <person name="Carlson A."/>
            <person name="Copeland A."/>
            <person name="Coutinho P.M."/>
            <person name="de Vries R.P."/>
            <person name="Ferreira P."/>
            <person name="Findley K."/>
            <person name="Foster B."/>
            <person name="Gaskell J."/>
            <person name="Glotzer D."/>
            <person name="Gorecki P."/>
            <person name="Heitman J."/>
            <person name="Hesse C."/>
            <person name="Hori C."/>
            <person name="Igarashi K."/>
            <person name="Jurgens J.A."/>
            <person name="Kallen N."/>
            <person name="Kersten P."/>
            <person name="Kohler A."/>
            <person name="Kuees U."/>
            <person name="Kumar T.K.A."/>
            <person name="Kuo A."/>
            <person name="LaButti K."/>
            <person name="Larrondo L.F."/>
            <person name="Lindquist E."/>
            <person name="Ling A."/>
            <person name="Lombard V."/>
            <person name="Lucas S."/>
            <person name="Lundell T."/>
            <person name="Martin R."/>
            <person name="McLaughlin D.J."/>
            <person name="Morgenstern I."/>
            <person name="Morin E."/>
            <person name="Murat C."/>
            <person name="Nagy L.G."/>
            <person name="Nolan M."/>
            <person name="Ohm R.A."/>
            <person name="Patyshakuliyeva A."/>
            <person name="Rokas A."/>
            <person name="Ruiz-Duenas F.J."/>
            <person name="Sabat G."/>
            <person name="Salamov A."/>
            <person name="Samejima M."/>
            <person name="Schmutz J."/>
            <person name="Slot J.C."/>
            <person name="St John F."/>
            <person name="Stenlid J."/>
            <person name="Sun H."/>
            <person name="Sun S."/>
            <person name="Syed K."/>
            <person name="Tsang A."/>
            <person name="Wiebenga A."/>
            <person name="Young D."/>
            <person name="Pisabarro A."/>
            <person name="Eastwood D.C."/>
            <person name="Martin F."/>
            <person name="Cullen D."/>
            <person name="Grigoriev I.V."/>
            <person name="Hibbett D.S."/>
        </authorList>
    </citation>
    <scope>NUCLEOTIDE SEQUENCE [LARGE SCALE GENOMIC DNA]</scope>
    <source>
        <strain evidence="9 10">ATCC 11539</strain>
    </source>
</reference>
<evidence type="ECO:0000313" key="10">
    <source>
        <dbReference type="Proteomes" id="UP000030669"/>
    </source>
</evidence>
<sequence length="296" mass="33128">MLRAYWELTRLHRFPGGTILTFWPISEFSNTRALEVLPKTHNVGTAAFFIGNTVRHSAACIWNDICDKDFDRQVVSIFGATVLFIALELFCCMNMLFAGYPASILGIFGLLVLDLLYPFMKRVTYWPQAWLGIAMTWGLPVSWLSLTGSLDWLTVPILFIGGIWQVLKVLLSHQPVSWTVYYDTIYACADRADDIKAGVKSTAILFGSHVTEISTCFAILFITSLVLAGLANSQGLLFFLVSVGGTAGNLFWQSRQINVNDKAVWRDILRVSKSFCVQLAFDSNISCLRPMVTWAL</sequence>
<dbReference type="InterPro" id="IPR039653">
    <property type="entry name" value="Prenyltransferase"/>
</dbReference>
<feature type="transmembrane region" description="Helical" evidence="8">
    <location>
        <begin position="210"/>
        <end position="230"/>
    </location>
</feature>
<name>S7QGZ6_GLOTA</name>
<feature type="transmembrane region" description="Helical" evidence="8">
    <location>
        <begin position="129"/>
        <end position="146"/>
    </location>
</feature>
<dbReference type="PANTHER" id="PTHR11048:SF28">
    <property type="entry name" value="4-HYDROXYBENZOATE POLYPRENYLTRANSFERASE, MITOCHONDRIAL"/>
    <property type="match status" value="1"/>
</dbReference>
<gene>
    <name evidence="9" type="ORF">GLOTRDRAFT_34372</name>
</gene>
<dbReference type="AlphaFoldDB" id="S7QGZ6"/>
<feature type="transmembrane region" description="Helical" evidence="8">
    <location>
        <begin position="102"/>
        <end position="120"/>
    </location>
</feature>
<dbReference type="KEGG" id="gtr:GLOTRDRAFT_34372"/>
<keyword evidence="7 8" id="KW-0472">Membrane</keyword>
<dbReference type="GO" id="GO:0006744">
    <property type="term" value="P:ubiquinone biosynthetic process"/>
    <property type="evidence" value="ECO:0007669"/>
    <property type="project" value="TreeGrafter"/>
</dbReference>
<dbReference type="InterPro" id="IPR000537">
    <property type="entry name" value="UbiA_prenyltransferase"/>
</dbReference>
<dbReference type="OrthoDB" id="18170at2759"/>
<evidence type="ECO:0000256" key="6">
    <source>
        <dbReference type="ARBA" id="ARBA00022989"/>
    </source>
</evidence>
<evidence type="ECO:0000256" key="8">
    <source>
        <dbReference type="SAM" id="Phobius"/>
    </source>
</evidence>
<protein>
    <recommendedName>
        <fullName evidence="11">UbiA prenyltransferase</fullName>
    </recommendedName>
</protein>
<feature type="transmembrane region" description="Helical" evidence="8">
    <location>
        <begin position="152"/>
        <end position="171"/>
    </location>
</feature>
<comment type="subcellular location">
    <subcellularLocation>
        <location evidence="2">Membrane</location>
        <topology evidence="2">Multi-pass membrane protein</topology>
    </subcellularLocation>
</comment>